<keyword evidence="2" id="KW-1185">Reference proteome</keyword>
<evidence type="ECO:0000313" key="1">
    <source>
        <dbReference type="EMBL" id="QCE15996.1"/>
    </source>
</evidence>
<protein>
    <submittedName>
        <fullName evidence="1">Uncharacterized protein</fullName>
    </submittedName>
</protein>
<proteinExistence type="predicted"/>
<sequence length="132" mass="14563">MGKDELKAWFIARATKPLPCFSNSSHRIPNSNSSHRKRYWKEAVTATIGSGIATVVAATIGGNSSATSITRLEKKNRVLQWVTERTPEEGRYGQDCNWHGGGSKWRNSDLMAENAAETVAKISTKLDEKLLS</sequence>
<dbReference type="EMBL" id="CP039355">
    <property type="protein sequence ID" value="QCE15996.1"/>
    <property type="molecule type" value="Genomic_DNA"/>
</dbReference>
<dbReference type="Proteomes" id="UP000501690">
    <property type="component" value="Linkage Group LG11"/>
</dbReference>
<organism evidence="1 2">
    <name type="scientific">Vigna unguiculata</name>
    <name type="common">Cowpea</name>
    <dbReference type="NCBI Taxonomy" id="3917"/>
    <lineage>
        <taxon>Eukaryota</taxon>
        <taxon>Viridiplantae</taxon>
        <taxon>Streptophyta</taxon>
        <taxon>Embryophyta</taxon>
        <taxon>Tracheophyta</taxon>
        <taxon>Spermatophyta</taxon>
        <taxon>Magnoliopsida</taxon>
        <taxon>eudicotyledons</taxon>
        <taxon>Gunneridae</taxon>
        <taxon>Pentapetalae</taxon>
        <taxon>rosids</taxon>
        <taxon>fabids</taxon>
        <taxon>Fabales</taxon>
        <taxon>Fabaceae</taxon>
        <taxon>Papilionoideae</taxon>
        <taxon>50 kb inversion clade</taxon>
        <taxon>NPAAA clade</taxon>
        <taxon>indigoferoid/millettioid clade</taxon>
        <taxon>Phaseoleae</taxon>
        <taxon>Vigna</taxon>
    </lineage>
</organism>
<name>A0A4D6NQU0_VIGUN</name>
<evidence type="ECO:0000313" key="2">
    <source>
        <dbReference type="Proteomes" id="UP000501690"/>
    </source>
</evidence>
<dbReference type="AlphaFoldDB" id="A0A4D6NQU0"/>
<accession>A0A4D6NQU0</accession>
<reference evidence="1 2" key="1">
    <citation type="submission" date="2019-04" db="EMBL/GenBank/DDBJ databases">
        <title>An improved genome assembly and genetic linkage map for asparagus bean, Vigna unguiculata ssp. sesquipedialis.</title>
        <authorList>
            <person name="Xia Q."/>
            <person name="Zhang R."/>
            <person name="Dong Y."/>
        </authorList>
    </citation>
    <scope>NUCLEOTIDE SEQUENCE [LARGE SCALE GENOMIC DNA]</scope>
    <source>
        <tissue evidence="1">Leaf</tissue>
    </source>
</reference>
<gene>
    <name evidence="1" type="ORF">DEO72_LG11g3009</name>
</gene>